<evidence type="ECO:0000313" key="1">
    <source>
        <dbReference type="EMBL" id="OYQ37910.1"/>
    </source>
</evidence>
<protein>
    <submittedName>
        <fullName evidence="1">Uncharacterized protein</fullName>
    </submittedName>
</protein>
<dbReference type="AlphaFoldDB" id="A0A255ZBC3"/>
<proteinExistence type="predicted"/>
<reference evidence="1 2" key="1">
    <citation type="submission" date="2017-07" db="EMBL/GenBank/DDBJ databases">
        <title>Flavobacterium cyanobacteriorum sp. nov., isolated from cyanobacterial aggregates in a eutrophic lake.</title>
        <authorList>
            <person name="Cai H."/>
        </authorList>
    </citation>
    <scope>NUCLEOTIDE SEQUENCE [LARGE SCALE GENOMIC DNA]</scope>
    <source>
        <strain evidence="1 2">TH021</strain>
    </source>
</reference>
<accession>A0A255ZBC3</accession>
<dbReference type="EMBL" id="NOXV01000245">
    <property type="protein sequence ID" value="OYQ37910.1"/>
    <property type="molecule type" value="Genomic_DNA"/>
</dbReference>
<comment type="caution">
    <text evidence="1">The sequence shown here is derived from an EMBL/GenBank/DDBJ whole genome shotgun (WGS) entry which is preliminary data.</text>
</comment>
<gene>
    <name evidence="1" type="ORF">CHU92_07275</name>
</gene>
<keyword evidence="2" id="KW-1185">Reference proteome</keyword>
<name>A0A255ZBC3_9FLAO</name>
<evidence type="ECO:0000313" key="2">
    <source>
        <dbReference type="Proteomes" id="UP000216605"/>
    </source>
</evidence>
<organism evidence="1 2">
    <name type="scientific">Flavobacterium cyanobacteriorum</name>
    <dbReference type="NCBI Taxonomy" id="2022802"/>
    <lineage>
        <taxon>Bacteria</taxon>
        <taxon>Pseudomonadati</taxon>
        <taxon>Bacteroidota</taxon>
        <taxon>Flavobacteriia</taxon>
        <taxon>Flavobacteriales</taxon>
        <taxon>Flavobacteriaceae</taxon>
        <taxon>Flavobacterium</taxon>
    </lineage>
</organism>
<sequence length="298" mass="34741">MYSIFCIGQKIEDYTKVTAYRIVDESTHRPCSVVDFIKNDEYGTVFTATSNDKTLIRNLLLLKTKSKKWKKLKHDCNIKGWMEYHDKIDNIFVFEGTSKNDTLFTSANNFSVIFPNKHIQYIVPNDEINKALSGDMKDFFMRDFRADIWSIFMDVHDSISTEKILYKGIQITNAIKIDNISKEGILIELDSLYIDDNVLYEKTYKSDGNIYSFNRDQKLESIKVYNPADFYLDGIVPGNPESKLDKYPNSITHQFPNGTKYEEIKNSYEYSVNIEGKKGRMIFQIRNKIIESITLTFN</sequence>
<dbReference type="Proteomes" id="UP000216605">
    <property type="component" value="Unassembled WGS sequence"/>
</dbReference>